<evidence type="ECO:0000313" key="17">
    <source>
        <dbReference type="EMBL" id="KYP46650.1"/>
    </source>
</evidence>
<feature type="region of interest" description="Disordered" evidence="13">
    <location>
        <begin position="414"/>
        <end position="435"/>
    </location>
</feature>
<dbReference type="InterPro" id="IPR017441">
    <property type="entry name" value="Protein_kinase_ATP_BS"/>
</dbReference>
<keyword evidence="6 12" id="KW-0547">Nucleotide-binding</keyword>
<evidence type="ECO:0000256" key="13">
    <source>
        <dbReference type="SAM" id="MobiDB-lite"/>
    </source>
</evidence>
<dbReference type="PANTHER" id="PTHR34590:SF15">
    <property type="entry name" value="PROTEIN KINASE DOMAIN-CONTAINING PROTEIN"/>
    <property type="match status" value="1"/>
</dbReference>
<accession>A0A151RVU1</accession>
<evidence type="ECO:0000256" key="9">
    <source>
        <dbReference type="ARBA" id="ARBA00022989"/>
    </source>
</evidence>
<dbReference type="InterPro" id="IPR001245">
    <property type="entry name" value="Ser-Thr/Tyr_kinase_cat_dom"/>
</dbReference>
<evidence type="ECO:0000256" key="1">
    <source>
        <dbReference type="ARBA" id="ARBA00004479"/>
    </source>
</evidence>
<protein>
    <submittedName>
        <fullName evidence="17">Receptor-like protein kinase FERONIA</fullName>
    </submittedName>
</protein>
<feature type="signal peptide" evidence="15">
    <location>
        <begin position="1"/>
        <end position="24"/>
    </location>
</feature>
<feature type="binding site" evidence="12">
    <location>
        <position position="559"/>
    </location>
    <ligand>
        <name>ATP</name>
        <dbReference type="ChEBI" id="CHEBI:30616"/>
    </ligand>
</feature>
<proteinExistence type="predicted"/>
<evidence type="ECO:0000256" key="5">
    <source>
        <dbReference type="ARBA" id="ARBA00022729"/>
    </source>
</evidence>
<dbReference type="PROSITE" id="PS00108">
    <property type="entry name" value="PROTEIN_KINASE_ST"/>
    <property type="match status" value="1"/>
</dbReference>
<dbReference type="PROSITE" id="PS50011">
    <property type="entry name" value="PROTEIN_KINASE_DOM"/>
    <property type="match status" value="1"/>
</dbReference>
<evidence type="ECO:0000256" key="3">
    <source>
        <dbReference type="ARBA" id="ARBA00022679"/>
    </source>
</evidence>
<evidence type="ECO:0000259" key="16">
    <source>
        <dbReference type="PROSITE" id="PS50011"/>
    </source>
</evidence>
<dbReference type="InterPro" id="IPR045272">
    <property type="entry name" value="ANXUR1/2-like"/>
</dbReference>
<dbReference type="GO" id="GO:0005524">
    <property type="term" value="F:ATP binding"/>
    <property type="evidence" value="ECO:0007669"/>
    <property type="project" value="UniProtKB-UniRule"/>
</dbReference>
<evidence type="ECO:0000256" key="12">
    <source>
        <dbReference type="PROSITE-ProRule" id="PRU10141"/>
    </source>
</evidence>
<evidence type="ECO:0000313" key="18">
    <source>
        <dbReference type="Proteomes" id="UP000075243"/>
    </source>
</evidence>
<dbReference type="SMART" id="SM00220">
    <property type="entry name" value="S_TKc"/>
    <property type="match status" value="1"/>
</dbReference>
<dbReference type="Gene3D" id="1.10.510.10">
    <property type="entry name" value="Transferase(Phosphotransferase) domain 1"/>
    <property type="match status" value="1"/>
</dbReference>
<dbReference type="Proteomes" id="UP000075243">
    <property type="component" value="Unassembled WGS sequence"/>
</dbReference>
<comment type="subcellular location">
    <subcellularLocation>
        <location evidence="1">Membrane</location>
        <topology evidence="1">Single-pass type I membrane protein</topology>
    </subcellularLocation>
</comment>
<evidence type="ECO:0000256" key="15">
    <source>
        <dbReference type="SAM" id="SignalP"/>
    </source>
</evidence>
<evidence type="ECO:0000256" key="4">
    <source>
        <dbReference type="ARBA" id="ARBA00022692"/>
    </source>
</evidence>
<dbReference type="PANTHER" id="PTHR34590">
    <property type="entry name" value="OS03G0124300 PROTEIN-RELATED"/>
    <property type="match status" value="1"/>
</dbReference>
<dbReference type="PROSITE" id="PS00107">
    <property type="entry name" value="PROTEIN_KINASE_ATP"/>
    <property type="match status" value="1"/>
</dbReference>
<dbReference type="SUPFAM" id="SSF56112">
    <property type="entry name" value="Protein kinase-like (PK-like)"/>
    <property type="match status" value="1"/>
</dbReference>
<reference evidence="17" key="1">
    <citation type="journal article" date="2012" name="Nat. Biotechnol.">
        <title>Draft genome sequence of pigeonpea (Cajanus cajan), an orphan legume crop of resource-poor farmers.</title>
        <authorList>
            <person name="Varshney R.K."/>
            <person name="Chen W."/>
            <person name="Li Y."/>
            <person name="Bharti A.K."/>
            <person name="Saxena R.K."/>
            <person name="Schlueter J.A."/>
            <person name="Donoghue M.T."/>
            <person name="Azam S."/>
            <person name="Fan G."/>
            <person name="Whaley A.M."/>
            <person name="Farmer A.D."/>
            <person name="Sheridan J."/>
            <person name="Iwata A."/>
            <person name="Tuteja R."/>
            <person name="Penmetsa R.V."/>
            <person name="Wu W."/>
            <person name="Upadhyaya H.D."/>
            <person name="Yang S.P."/>
            <person name="Shah T."/>
            <person name="Saxena K.B."/>
            <person name="Michael T."/>
            <person name="McCombie W.R."/>
            <person name="Yang B."/>
            <person name="Zhang G."/>
            <person name="Yang H."/>
            <person name="Wang J."/>
            <person name="Spillane C."/>
            <person name="Cook D.R."/>
            <person name="May G.D."/>
            <person name="Xu X."/>
            <person name="Jackson S.A."/>
        </authorList>
    </citation>
    <scope>NUCLEOTIDE SEQUENCE [LARGE SCALE GENOMIC DNA]</scope>
</reference>
<organism evidence="17 18">
    <name type="scientific">Cajanus cajan</name>
    <name type="common">Pigeon pea</name>
    <name type="synonym">Cajanus indicus</name>
    <dbReference type="NCBI Taxonomy" id="3821"/>
    <lineage>
        <taxon>Eukaryota</taxon>
        <taxon>Viridiplantae</taxon>
        <taxon>Streptophyta</taxon>
        <taxon>Embryophyta</taxon>
        <taxon>Tracheophyta</taxon>
        <taxon>Spermatophyta</taxon>
        <taxon>Magnoliopsida</taxon>
        <taxon>eudicotyledons</taxon>
        <taxon>Gunneridae</taxon>
        <taxon>Pentapetalae</taxon>
        <taxon>rosids</taxon>
        <taxon>fabids</taxon>
        <taxon>Fabales</taxon>
        <taxon>Fabaceae</taxon>
        <taxon>Papilionoideae</taxon>
        <taxon>50 kb inversion clade</taxon>
        <taxon>NPAAA clade</taxon>
        <taxon>indigoferoid/millettioid clade</taxon>
        <taxon>Phaseoleae</taxon>
        <taxon>Cajanus</taxon>
    </lineage>
</organism>
<feature type="compositionally biased region" description="Basic and acidic residues" evidence="13">
    <location>
        <begin position="861"/>
        <end position="872"/>
    </location>
</feature>
<sequence>MRFKSVTTSVTLFLLLHLSTHLQAYTPDEVFTLSCGTTGKSFDGERTWTGDSDTKYLSTQDGTVSAKPTTQSSINEIPFTTARLSRSNFSYSFPVSAGPKFVRLFFYPAPYPSFARSDASFTVESNQFTLLNAFNASLNADAESTDTIFKEYVVNVDTGDRLNLSFTPSHPNSYAFINGIEVLSMPTDLYYTSQNDVGFKLVGSDTLYSVGTSFALETEYRIKVGGQAISPRNDSGFLRNWAGHDQDYLMTQNSQNNDLPADTGDRNITVNPDYVAPEELYRTARNMGTNATLNKISNLTWEFPVDSGFTYMLRLHFCELDPNITDVGNRVFFIYIATQLAEDHADVMKWSQNQKGLAVHRNYAVLIPKNDTQKKVNLSLQMHSYNDSRDSIYGDAFLNGAEIFKISEAGSNNLAGPNPDPLQTPQSSIPGQRGNSSSVSGTTIIGIVAGVVSGVVLISFVVFLVVFLRRKRATTSKPSDYHKSKSSGTSKWGPLSFATTKSTATQNSSLPSDLCRHFSLAEIKSATNNFDDVFIVGVGGFGHVYKGYIDGGSTPVAIKRLKPGSQQGANEFMNEIEMLSQLRHQHLVSLIGFCNESNEMILIYDFMARGTLREHLYNTDNPPLAWKQRLKICIGAARGLQYLHTGAKHTIIHRDVKTTNILLDDKWVAKVSDFGLSRIGPTGISKAHVSTVVKGSIGYLDPEYYKRQRLTEKSDVYSFGVVLFELLCARPPLIRTAEKKQVSLADWARYCYQNGTVGQIVDPTLKGRIAPECLRKFCDIGVSCLLDDGTQRPSMNDVVWMLEFALQLQESAELRENAYVVTDEVNERREESDDMFSSGTSVGQVSDFNKSSSVVSVTTSSEDHSYDPKDSQKLLSGTAFSEIMDPKPR</sequence>
<dbReference type="Gene3D" id="3.30.200.20">
    <property type="entry name" value="Phosphorylase Kinase, domain 1"/>
    <property type="match status" value="1"/>
</dbReference>
<dbReference type="GO" id="GO:0004674">
    <property type="term" value="F:protein serine/threonine kinase activity"/>
    <property type="evidence" value="ECO:0007669"/>
    <property type="project" value="UniProtKB-KW"/>
</dbReference>
<feature type="region of interest" description="Disordered" evidence="13">
    <location>
        <begin position="829"/>
        <end position="889"/>
    </location>
</feature>
<dbReference type="Pfam" id="PF12819">
    <property type="entry name" value="Malectin_like"/>
    <property type="match status" value="1"/>
</dbReference>
<feature type="chain" id="PRO_5007588144" evidence="15">
    <location>
        <begin position="25"/>
        <end position="889"/>
    </location>
</feature>
<dbReference type="GO" id="GO:0010038">
    <property type="term" value="P:response to metal ion"/>
    <property type="evidence" value="ECO:0007669"/>
    <property type="project" value="UniProtKB-ARBA"/>
</dbReference>
<evidence type="ECO:0000256" key="10">
    <source>
        <dbReference type="ARBA" id="ARBA00023136"/>
    </source>
</evidence>
<dbReference type="FunFam" id="2.60.120.430:FF:000003">
    <property type="entry name" value="FERONIA receptor-like kinase"/>
    <property type="match status" value="1"/>
</dbReference>
<keyword evidence="5 15" id="KW-0732">Signal</keyword>
<feature type="compositionally biased region" description="Low complexity" evidence="13">
    <location>
        <begin position="851"/>
        <end position="860"/>
    </location>
</feature>
<dbReference type="STRING" id="3821.A0A151RVU1"/>
<dbReference type="FunFam" id="2.60.120.430:FF:000007">
    <property type="entry name" value="FERONIA receptor-like kinase"/>
    <property type="match status" value="1"/>
</dbReference>
<keyword evidence="7 17" id="KW-0418">Kinase</keyword>
<dbReference type="OMA" id="THRTYGP"/>
<evidence type="ECO:0000256" key="7">
    <source>
        <dbReference type="ARBA" id="ARBA00022777"/>
    </source>
</evidence>
<dbReference type="CDD" id="cd12087">
    <property type="entry name" value="TM_EGFR-like"/>
    <property type="match status" value="1"/>
</dbReference>
<dbReference type="InterPro" id="IPR011009">
    <property type="entry name" value="Kinase-like_dom_sf"/>
</dbReference>
<dbReference type="InterPro" id="IPR024788">
    <property type="entry name" value="Malectin-like_Carb-bd_dom"/>
</dbReference>
<feature type="domain" description="Protein kinase" evidence="16">
    <location>
        <begin position="530"/>
        <end position="805"/>
    </location>
</feature>
<dbReference type="InterPro" id="IPR000719">
    <property type="entry name" value="Prot_kinase_dom"/>
</dbReference>
<keyword evidence="3" id="KW-0808">Transferase</keyword>
<dbReference type="AlphaFoldDB" id="A0A151RVU1"/>
<dbReference type="GO" id="GO:0004714">
    <property type="term" value="F:transmembrane receptor protein tyrosine kinase activity"/>
    <property type="evidence" value="ECO:0007669"/>
    <property type="project" value="InterPro"/>
</dbReference>
<feature type="transmembrane region" description="Helical" evidence="14">
    <location>
        <begin position="444"/>
        <end position="468"/>
    </location>
</feature>
<name>A0A151RVU1_CAJCA</name>
<evidence type="ECO:0000256" key="6">
    <source>
        <dbReference type="ARBA" id="ARBA00022741"/>
    </source>
</evidence>
<keyword evidence="4 14" id="KW-0812">Transmembrane</keyword>
<dbReference type="FunFam" id="3.30.200.20:FF:000645">
    <property type="entry name" value="Receptor-like protein kinase FERONIA"/>
    <property type="match status" value="1"/>
</dbReference>
<evidence type="ECO:0000256" key="2">
    <source>
        <dbReference type="ARBA" id="ARBA00022527"/>
    </source>
</evidence>
<keyword evidence="10 14" id="KW-0472">Membrane</keyword>
<dbReference type="EMBL" id="KQ483551">
    <property type="protein sequence ID" value="KYP46650.1"/>
    <property type="molecule type" value="Genomic_DNA"/>
</dbReference>
<evidence type="ECO:0000256" key="8">
    <source>
        <dbReference type="ARBA" id="ARBA00022840"/>
    </source>
</evidence>
<keyword evidence="2" id="KW-0723">Serine/threonine-protein kinase</keyword>
<dbReference type="Gene3D" id="2.60.120.430">
    <property type="entry name" value="Galactose-binding lectin"/>
    <property type="match status" value="2"/>
</dbReference>
<dbReference type="FunFam" id="1.10.510.10:FF:000252">
    <property type="entry name" value="Receptor-like protein kinase FERONIA"/>
    <property type="match status" value="1"/>
</dbReference>
<evidence type="ECO:0000256" key="14">
    <source>
        <dbReference type="SAM" id="Phobius"/>
    </source>
</evidence>
<keyword evidence="8 12" id="KW-0067">ATP-binding</keyword>
<keyword evidence="18" id="KW-1185">Reference proteome</keyword>
<gene>
    <name evidence="17" type="ORF">KK1_031747</name>
</gene>
<keyword evidence="9 14" id="KW-1133">Transmembrane helix</keyword>
<feature type="compositionally biased region" description="Polar residues" evidence="13">
    <location>
        <begin position="835"/>
        <end position="850"/>
    </location>
</feature>
<evidence type="ECO:0000256" key="11">
    <source>
        <dbReference type="ARBA" id="ARBA00023180"/>
    </source>
</evidence>
<dbReference type="Gramene" id="C.cajan_31273.t">
    <property type="protein sequence ID" value="C.cajan_31273.t.cds1"/>
    <property type="gene ID" value="C.cajan_31273"/>
</dbReference>
<dbReference type="GO" id="GO:0016020">
    <property type="term" value="C:membrane"/>
    <property type="evidence" value="ECO:0007669"/>
    <property type="project" value="UniProtKB-SubCell"/>
</dbReference>
<dbReference type="Pfam" id="PF07714">
    <property type="entry name" value="PK_Tyr_Ser-Thr"/>
    <property type="match status" value="1"/>
</dbReference>
<dbReference type="InterPro" id="IPR008271">
    <property type="entry name" value="Ser/Thr_kinase_AS"/>
</dbReference>
<keyword evidence="17" id="KW-0675">Receptor</keyword>
<keyword evidence="11" id="KW-0325">Glycoprotein</keyword>
<dbReference type="CDD" id="cd14066">
    <property type="entry name" value="STKc_IRAK"/>
    <property type="match status" value="1"/>
</dbReference>